<name>A0AAN6W3I7_9PEZI</name>
<feature type="transmembrane region" description="Helical" evidence="1">
    <location>
        <begin position="44"/>
        <end position="63"/>
    </location>
</feature>
<reference evidence="2" key="1">
    <citation type="journal article" date="2023" name="Mol. Phylogenet. Evol.">
        <title>Genome-scale phylogeny and comparative genomics of the fungal order Sordariales.</title>
        <authorList>
            <person name="Hensen N."/>
            <person name="Bonometti L."/>
            <person name="Westerberg I."/>
            <person name="Brannstrom I.O."/>
            <person name="Guillou S."/>
            <person name="Cros-Aarteil S."/>
            <person name="Calhoun S."/>
            <person name="Haridas S."/>
            <person name="Kuo A."/>
            <person name="Mondo S."/>
            <person name="Pangilinan J."/>
            <person name="Riley R."/>
            <person name="LaButti K."/>
            <person name="Andreopoulos B."/>
            <person name="Lipzen A."/>
            <person name="Chen C."/>
            <person name="Yan M."/>
            <person name="Daum C."/>
            <person name="Ng V."/>
            <person name="Clum A."/>
            <person name="Steindorff A."/>
            <person name="Ohm R.A."/>
            <person name="Martin F."/>
            <person name="Silar P."/>
            <person name="Natvig D.O."/>
            <person name="Lalanne C."/>
            <person name="Gautier V."/>
            <person name="Ament-Velasquez S.L."/>
            <person name="Kruys A."/>
            <person name="Hutchinson M.I."/>
            <person name="Powell A.J."/>
            <person name="Barry K."/>
            <person name="Miller A.N."/>
            <person name="Grigoriev I.V."/>
            <person name="Debuchy R."/>
            <person name="Gladieux P."/>
            <person name="Hiltunen Thoren M."/>
            <person name="Johannesson H."/>
        </authorList>
    </citation>
    <scope>NUCLEOTIDE SEQUENCE</scope>
    <source>
        <strain evidence="2">CBS 892.96</strain>
    </source>
</reference>
<proteinExistence type="predicted"/>
<keyword evidence="1" id="KW-0472">Membrane</keyword>
<dbReference type="Proteomes" id="UP001302321">
    <property type="component" value="Unassembled WGS sequence"/>
</dbReference>
<feature type="transmembrane region" description="Helical" evidence="1">
    <location>
        <begin position="6"/>
        <end position="32"/>
    </location>
</feature>
<evidence type="ECO:0000256" key="1">
    <source>
        <dbReference type="SAM" id="Phobius"/>
    </source>
</evidence>
<comment type="caution">
    <text evidence="2">The sequence shown here is derived from an EMBL/GenBank/DDBJ whole genome shotgun (WGS) entry which is preliminary data.</text>
</comment>
<evidence type="ECO:0000313" key="3">
    <source>
        <dbReference type="Proteomes" id="UP001302321"/>
    </source>
</evidence>
<reference evidence="2" key="2">
    <citation type="submission" date="2023-05" db="EMBL/GenBank/DDBJ databases">
        <authorList>
            <consortium name="Lawrence Berkeley National Laboratory"/>
            <person name="Steindorff A."/>
            <person name="Hensen N."/>
            <person name="Bonometti L."/>
            <person name="Westerberg I."/>
            <person name="Brannstrom I.O."/>
            <person name="Guillou S."/>
            <person name="Cros-Aarteil S."/>
            <person name="Calhoun S."/>
            <person name="Haridas S."/>
            <person name="Kuo A."/>
            <person name="Mondo S."/>
            <person name="Pangilinan J."/>
            <person name="Riley R."/>
            <person name="Labutti K."/>
            <person name="Andreopoulos B."/>
            <person name="Lipzen A."/>
            <person name="Chen C."/>
            <person name="Yanf M."/>
            <person name="Daum C."/>
            <person name="Ng V."/>
            <person name="Clum A."/>
            <person name="Ohm R."/>
            <person name="Martin F."/>
            <person name="Silar P."/>
            <person name="Natvig D."/>
            <person name="Lalanne C."/>
            <person name="Gautier V."/>
            <person name="Ament-Velasquez S.L."/>
            <person name="Kruys A."/>
            <person name="Hutchinson M.I."/>
            <person name="Powell A.J."/>
            <person name="Barry K."/>
            <person name="Miller A.N."/>
            <person name="Grigoriev I.V."/>
            <person name="Debuchy R."/>
            <person name="Gladieux P."/>
            <person name="Thoren M.H."/>
            <person name="Johannesson H."/>
        </authorList>
    </citation>
    <scope>NUCLEOTIDE SEQUENCE</scope>
    <source>
        <strain evidence="2">CBS 892.96</strain>
    </source>
</reference>
<keyword evidence="1" id="KW-0812">Transmembrane</keyword>
<evidence type="ECO:0000313" key="2">
    <source>
        <dbReference type="EMBL" id="KAK4174739.1"/>
    </source>
</evidence>
<accession>A0AAN6W3I7</accession>
<dbReference type="EMBL" id="MU866266">
    <property type="protein sequence ID" value="KAK4174739.1"/>
    <property type="molecule type" value="Genomic_DNA"/>
</dbReference>
<keyword evidence="3" id="KW-1185">Reference proteome</keyword>
<dbReference type="AlphaFoldDB" id="A0AAN6W3I7"/>
<protein>
    <submittedName>
        <fullName evidence="2">Uncharacterized protein</fullName>
    </submittedName>
</protein>
<gene>
    <name evidence="2" type="ORF">QBC36DRAFT_35307</name>
</gene>
<sequence length="92" mass="10950">MDRSYDGWIVIFGSSFWVYFCFVSCLFVVPGLRRGYQRVRGKAMLRVVGFARPVIYFILLHGITERRTHIIYTPGTTHNYTYTYTMPTRIRR</sequence>
<organism evidence="2 3">
    <name type="scientific">Triangularia setosa</name>
    <dbReference type="NCBI Taxonomy" id="2587417"/>
    <lineage>
        <taxon>Eukaryota</taxon>
        <taxon>Fungi</taxon>
        <taxon>Dikarya</taxon>
        <taxon>Ascomycota</taxon>
        <taxon>Pezizomycotina</taxon>
        <taxon>Sordariomycetes</taxon>
        <taxon>Sordariomycetidae</taxon>
        <taxon>Sordariales</taxon>
        <taxon>Podosporaceae</taxon>
        <taxon>Triangularia</taxon>
    </lineage>
</organism>
<keyword evidence="1" id="KW-1133">Transmembrane helix</keyword>